<comment type="caution">
    <text evidence="2">The sequence shown here is derived from an EMBL/GenBank/DDBJ whole genome shotgun (WGS) entry which is preliminary data.</text>
</comment>
<dbReference type="Proteomes" id="UP001341840">
    <property type="component" value="Unassembled WGS sequence"/>
</dbReference>
<gene>
    <name evidence="2" type="ORF">PIB30_087726</name>
</gene>
<dbReference type="EMBL" id="JASCZI010001558">
    <property type="protein sequence ID" value="MED6115178.1"/>
    <property type="molecule type" value="Genomic_DNA"/>
</dbReference>
<organism evidence="2 3">
    <name type="scientific">Stylosanthes scabra</name>
    <dbReference type="NCBI Taxonomy" id="79078"/>
    <lineage>
        <taxon>Eukaryota</taxon>
        <taxon>Viridiplantae</taxon>
        <taxon>Streptophyta</taxon>
        <taxon>Embryophyta</taxon>
        <taxon>Tracheophyta</taxon>
        <taxon>Spermatophyta</taxon>
        <taxon>Magnoliopsida</taxon>
        <taxon>eudicotyledons</taxon>
        <taxon>Gunneridae</taxon>
        <taxon>Pentapetalae</taxon>
        <taxon>rosids</taxon>
        <taxon>fabids</taxon>
        <taxon>Fabales</taxon>
        <taxon>Fabaceae</taxon>
        <taxon>Papilionoideae</taxon>
        <taxon>50 kb inversion clade</taxon>
        <taxon>dalbergioids sensu lato</taxon>
        <taxon>Dalbergieae</taxon>
        <taxon>Pterocarpus clade</taxon>
        <taxon>Stylosanthes</taxon>
    </lineage>
</organism>
<evidence type="ECO:0000313" key="2">
    <source>
        <dbReference type="EMBL" id="MED6115178.1"/>
    </source>
</evidence>
<evidence type="ECO:0000256" key="1">
    <source>
        <dbReference type="SAM" id="MobiDB-lite"/>
    </source>
</evidence>
<reference evidence="2 3" key="1">
    <citation type="journal article" date="2023" name="Plants (Basel)">
        <title>Bridging the Gap: Combining Genomics and Transcriptomics Approaches to Understand Stylosanthes scabra, an Orphan Legume from the Brazilian Caatinga.</title>
        <authorList>
            <person name="Ferreira-Neto J.R.C."/>
            <person name="da Silva M.D."/>
            <person name="Binneck E."/>
            <person name="de Melo N.F."/>
            <person name="da Silva R.H."/>
            <person name="de Melo A.L.T.M."/>
            <person name="Pandolfi V."/>
            <person name="Bustamante F.O."/>
            <person name="Brasileiro-Vidal A.C."/>
            <person name="Benko-Iseppon A.M."/>
        </authorList>
    </citation>
    <scope>NUCLEOTIDE SEQUENCE [LARGE SCALE GENOMIC DNA]</scope>
    <source>
        <tissue evidence="2">Leaves</tissue>
    </source>
</reference>
<name>A0ABU6QTH6_9FABA</name>
<feature type="compositionally biased region" description="Polar residues" evidence="1">
    <location>
        <begin position="63"/>
        <end position="72"/>
    </location>
</feature>
<sequence length="78" mass="8846">MKNVKLMTLKKPLMGGKPSHATLGNTAIYEASSQLVIWRITMEQGQSIWMVQTKYRRGRTKQESPNRLNQALASHAYA</sequence>
<protein>
    <submittedName>
        <fullName evidence="2">Uncharacterized protein</fullName>
    </submittedName>
</protein>
<feature type="region of interest" description="Disordered" evidence="1">
    <location>
        <begin position="58"/>
        <end position="78"/>
    </location>
</feature>
<evidence type="ECO:0000313" key="3">
    <source>
        <dbReference type="Proteomes" id="UP001341840"/>
    </source>
</evidence>
<keyword evidence="3" id="KW-1185">Reference proteome</keyword>
<accession>A0ABU6QTH6</accession>
<proteinExistence type="predicted"/>